<dbReference type="PROSITE" id="PS51390">
    <property type="entry name" value="WAP"/>
    <property type="match status" value="1"/>
</dbReference>
<dbReference type="GO" id="GO:0045087">
    <property type="term" value="P:innate immune response"/>
    <property type="evidence" value="ECO:0007669"/>
    <property type="project" value="TreeGrafter"/>
</dbReference>
<dbReference type="SMART" id="SM00217">
    <property type="entry name" value="WAP"/>
    <property type="match status" value="1"/>
</dbReference>
<keyword evidence="1" id="KW-0732">Signal</keyword>
<dbReference type="PANTHER" id="PTHR19441">
    <property type="entry name" value="WHEY ACDIC PROTEIN WAP"/>
    <property type="match status" value="1"/>
</dbReference>
<dbReference type="InterPro" id="IPR050514">
    <property type="entry name" value="WAP_four-disulfide_core"/>
</dbReference>
<evidence type="ECO:0000313" key="4">
    <source>
        <dbReference type="Proteomes" id="UP000472262"/>
    </source>
</evidence>
<dbReference type="GO" id="GO:0004867">
    <property type="term" value="F:serine-type endopeptidase inhibitor activity"/>
    <property type="evidence" value="ECO:0007669"/>
    <property type="project" value="TreeGrafter"/>
</dbReference>
<dbReference type="PANTHER" id="PTHR19441:SF95">
    <property type="entry name" value="PERLWAPIN ISOFORM X1"/>
    <property type="match status" value="1"/>
</dbReference>
<feature type="chain" id="PRO_5025421253" description="WAP domain-containing protein" evidence="1">
    <location>
        <begin position="22"/>
        <end position="87"/>
    </location>
</feature>
<dbReference type="Pfam" id="PF00095">
    <property type="entry name" value="WAP"/>
    <property type="match status" value="1"/>
</dbReference>
<feature type="domain" description="WAP" evidence="2">
    <location>
        <begin position="31"/>
        <end position="77"/>
    </location>
</feature>
<proteinExistence type="predicted"/>
<dbReference type="InParanoid" id="A0A672MD60"/>
<dbReference type="Proteomes" id="UP000472262">
    <property type="component" value="Unassembled WGS sequence"/>
</dbReference>
<reference evidence="3" key="2">
    <citation type="submission" date="2025-09" db="UniProtKB">
        <authorList>
            <consortium name="Ensembl"/>
        </authorList>
    </citation>
    <scope>IDENTIFICATION</scope>
</reference>
<dbReference type="SUPFAM" id="SSF57256">
    <property type="entry name" value="Elafin-like"/>
    <property type="match status" value="1"/>
</dbReference>
<protein>
    <recommendedName>
        <fullName evidence="2">WAP domain-containing protein</fullName>
    </recommendedName>
</protein>
<name>A0A672MD60_SINGR</name>
<organism evidence="3 4">
    <name type="scientific">Sinocyclocheilus grahami</name>
    <name type="common">Dianchi golden-line fish</name>
    <name type="synonym">Barbus grahami</name>
    <dbReference type="NCBI Taxonomy" id="75366"/>
    <lineage>
        <taxon>Eukaryota</taxon>
        <taxon>Metazoa</taxon>
        <taxon>Chordata</taxon>
        <taxon>Craniata</taxon>
        <taxon>Vertebrata</taxon>
        <taxon>Euteleostomi</taxon>
        <taxon>Actinopterygii</taxon>
        <taxon>Neopterygii</taxon>
        <taxon>Teleostei</taxon>
        <taxon>Ostariophysi</taxon>
        <taxon>Cypriniformes</taxon>
        <taxon>Cyprinidae</taxon>
        <taxon>Cyprininae</taxon>
        <taxon>Sinocyclocheilus</taxon>
    </lineage>
</organism>
<evidence type="ECO:0000313" key="3">
    <source>
        <dbReference type="Ensembl" id="ENSSGRP00000035456.1"/>
    </source>
</evidence>
<reference evidence="3" key="1">
    <citation type="submission" date="2025-08" db="UniProtKB">
        <authorList>
            <consortium name="Ensembl"/>
        </authorList>
    </citation>
    <scope>IDENTIFICATION</scope>
</reference>
<dbReference type="GO" id="GO:0019731">
    <property type="term" value="P:antibacterial humoral response"/>
    <property type="evidence" value="ECO:0007669"/>
    <property type="project" value="TreeGrafter"/>
</dbReference>
<evidence type="ECO:0000256" key="1">
    <source>
        <dbReference type="SAM" id="SignalP"/>
    </source>
</evidence>
<sequence length="87" mass="9818">CIEKLNLLLLLFISLRDETKRIKLNKKKRRTKISPGECPPQSSGIKSCTTSCNCDSNCPNNEKCCSNGCGRYCTVPYEGIYVVVRRK</sequence>
<dbReference type="Ensembl" id="ENSSGRT00000038065.1">
    <property type="protein sequence ID" value="ENSSGRP00000035456.1"/>
    <property type="gene ID" value="ENSSGRG00000019638.1"/>
</dbReference>
<dbReference type="InterPro" id="IPR008197">
    <property type="entry name" value="WAP_dom"/>
</dbReference>
<evidence type="ECO:0000259" key="2">
    <source>
        <dbReference type="PROSITE" id="PS51390"/>
    </source>
</evidence>
<dbReference type="InterPro" id="IPR036645">
    <property type="entry name" value="Elafin-like_sf"/>
</dbReference>
<dbReference type="PRINTS" id="PR00003">
    <property type="entry name" value="4DISULPHCORE"/>
</dbReference>
<keyword evidence="4" id="KW-1185">Reference proteome</keyword>
<dbReference type="AlphaFoldDB" id="A0A672MD60"/>
<dbReference type="GO" id="GO:0005615">
    <property type="term" value="C:extracellular space"/>
    <property type="evidence" value="ECO:0007669"/>
    <property type="project" value="TreeGrafter"/>
</dbReference>
<accession>A0A672MD60</accession>
<dbReference type="Gene3D" id="4.10.75.10">
    <property type="entry name" value="Elafin-like"/>
    <property type="match status" value="1"/>
</dbReference>
<feature type="signal peptide" evidence="1">
    <location>
        <begin position="1"/>
        <end position="21"/>
    </location>
</feature>